<gene>
    <name evidence="4" type="primary">iolG_1</name>
    <name evidence="4" type="ORF">Pla8534_00460</name>
</gene>
<dbReference type="Pfam" id="PF19051">
    <property type="entry name" value="GFO_IDH_MocA_C2"/>
    <property type="match status" value="1"/>
</dbReference>
<dbReference type="EMBL" id="CP036433">
    <property type="protein sequence ID" value="QDU92301.1"/>
    <property type="molecule type" value="Genomic_DNA"/>
</dbReference>
<evidence type="ECO:0000259" key="3">
    <source>
        <dbReference type="Pfam" id="PF19051"/>
    </source>
</evidence>
<dbReference type="Pfam" id="PF01408">
    <property type="entry name" value="GFO_IDH_MocA"/>
    <property type="match status" value="1"/>
</dbReference>
<dbReference type="PANTHER" id="PTHR43818:SF11">
    <property type="entry name" value="BCDNA.GH03377"/>
    <property type="match status" value="1"/>
</dbReference>
<name>A0A518DKE0_9BACT</name>
<evidence type="ECO:0000256" key="1">
    <source>
        <dbReference type="ARBA" id="ARBA00023002"/>
    </source>
</evidence>
<accession>A0A518DKE0</accession>
<evidence type="ECO:0000259" key="2">
    <source>
        <dbReference type="Pfam" id="PF01408"/>
    </source>
</evidence>
<keyword evidence="1 4" id="KW-0560">Oxidoreductase</keyword>
<dbReference type="InterPro" id="IPR050463">
    <property type="entry name" value="Gfo/Idh/MocA_oxidrdct_glycsds"/>
</dbReference>
<dbReference type="EC" id="1.1.1.18" evidence="4"/>
<dbReference type="InterPro" id="IPR000683">
    <property type="entry name" value="Gfo/Idh/MocA-like_OxRdtase_N"/>
</dbReference>
<dbReference type="SUPFAM" id="SSF51735">
    <property type="entry name" value="NAD(P)-binding Rossmann-fold domains"/>
    <property type="match status" value="1"/>
</dbReference>
<dbReference type="Gene3D" id="3.40.50.720">
    <property type="entry name" value="NAD(P)-binding Rossmann-like Domain"/>
    <property type="match status" value="1"/>
</dbReference>
<dbReference type="PANTHER" id="PTHR43818">
    <property type="entry name" value="BCDNA.GH03377"/>
    <property type="match status" value="1"/>
</dbReference>
<dbReference type="GO" id="GO:0050112">
    <property type="term" value="F:inositol 2-dehydrogenase (NAD+) activity"/>
    <property type="evidence" value="ECO:0007669"/>
    <property type="project" value="UniProtKB-EC"/>
</dbReference>
<evidence type="ECO:0000313" key="5">
    <source>
        <dbReference type="Proteomes" id="UP000317648"/>
    </source>
</evidence>
<sequence>MVNQRKHPQSVSRRTFVAGAAAGLTAPMIVSPHVLGGPNKTPPSDEFGGALIGCGGRGKGTFGCLGPGVRLLAECDVKFQDRADNKTIYSDFRRLLERDDIDVVAIATHPGWHALISIAAMEAGKDVVCEKPMCRFISEGRAVAEAEKRYGRVFQIEKKGGYNPSKTRKIFESGLLKQCDSVYIQRGGFKVKGWSGKVAYKIDNIPANLDWDMYCGPAPLRPFNKHRNGGSHRGYWDYEGGGLGDMAHHHLHAMAYEYGRDLTSPVEIIPYAPPAHPEACGLWGWCELKYADGFTLVLESGEWGKPYDRLQQQHTSEGDLLKMLSEADRKKLDELPEPERLPFFPEAIRTRRQTASHAERSHRVATIYHLANAAFRCGRPLKFDPDTEQIVGDEEANRLVNQPMRAPWRL</sequence>
<feature type="domain" description="Gfo/Idh/MocA-like oxidoreductase N-terminal" evidence="2">
    <location>
        <begin position="88"/>
        <end position="156"/>
    </location>
</feature>
<protein>
    <submittedName>
        <fullName evidence="4">Inositol 2-dehydrogenase</fullName>
        <ecNumber evidence="4">1.1.1.18</ecNumber>
    </submittedName>
</protein>
<dbReference type="Proteomes" id="UP000317648">
    <property type="component" value="Chromosome"/>
</dbReference>
<dbReference type="KEGG" id="lcre:Pla8534_00460"/>
<evidence type="ECO:0000313" key="4">
    <source>
        <dbReference type="EMBL" id="QDU92301.1"/>
    </source>
</evidence>
<keyword evidence="5" id="KW-1185">Reference proteome</keyword>
<dbReference type="AlphaFoldDB" id="A0A518DKE0"/>
<dbReference type="InterPro" id="IPR043906">
    <property type="entry name" value="Gfo/Idh/MocA_OxRdtase_bact_C"/>
</dbReference>
<dbReference type="GO" id="GO:0000166">
    <property type="term" value="F:nucleotide binding"/>
    <property type="evidence" value="ECO:0007669"/>
    <property type="project" value="InterPro"/>
</dbReference>
<proteinExistence type="predicted"/>
<dbReference type="InterPro" id="IPR036291">
    <property type="entry name" value="NAD(P)-bd_dom_sf"/>
</dbReference>
<organism evidence="4 5">
    <name type="scientific">Lignipirellula cremea</name>
    <dbReference type="NCBI Taxonomy" id="2528010"/>
    <lineage>
        <taxon>Bacteria</taxon>
        <taxon>Pseudomonadati</taxon>
        <taxon>Planctomycetota</taxon>
        <taxon>Planctomycetia</taxon>
        <taxon>Pirellulales</taxon>
        <taxon>Pirellulaceae</taxon>
        <taxon>Lignipirellula</taxon>
    </lineage>
</organism>
<feature type="domain" description="Gfo/Idh/MocA-like oxidoreductase bacterial type C-terminal" evidence="3">
    <location>
        <begin position="166"/>
        <end position="409"/>
    </location>
</feature>
<reference evidence="4 5" key="1">
    <citation type="submission" date="2019-02" db="EMBL/GenBank/DDBJ databases">
        <title>Deep-cultivation of Planctomycetes and their phenomic and genomic characterization uncovers novel biology.</title>
        <authorList>
            <person name="Wiegand S."/>
            <person name="Jogler M."/>
            <person name="Boedeker C."/>
            <person name="Pinto D."/>
            <person name="Vollmers J."/>
            <person name="Rivas-Marin E."/>
            <person name="Kohn T."/>
            <person name="Peeters S.H."/>
            <person name="Heuer A."/>
            <person name="Rast P."/>
            <person name="Oberbeckmann S."/>
            <person name="Bunk B."/>
            <person name="Jeske O."/>
            <person name="Meyerdierks A."/>
            <person name="Storesund J.E."/>
            <person name="Kallscheuer N."/>
            <person name="Luecker S."/>
            <person name="Lage O.M."/>
            <person name="Pohl T."/>
            <person name="Merkel B.J."/>
            <person name="Hornburger P."/>
            <person name="Mueller R.-W."/>
            <person name="Bruemmer F."/>
            <person name="Labrenz M."/>
            <person name="Spormann A.M."/>
            <person name="Op den Camp H."/>
            <person name="Overmann J."/>
            <person name="Amann R."/>
            <person name="Jetten M.S.M."/>
            <person name="Mascher T."/>
            <person name="Medema M.H."/>
            <person name="Devos D.P."/>
            <person name="Kaster A.-K."/>
            <person name="Ovreas L."/>
            <person name="Rohde M."/>
            <person name="Galperin M.Y."/>
            <person name="Jogler C."/>
        </authorList>
    </citation>
    <scope>NUCLEOTIDE SEQUENCE [LARGE SCALE GENOMIC DNA]</scope>
    <source>
        <strain evidence="4 5">Pla85_3_4</strain>
    </source>
</reference>